<dbReference type="EMBL" id="CP072943">
    <property type="protein sequence ID" value="QTX31764.1"/>
    <property type="molecule type" value="Genomic_DNA"/>
</dbReference>
<dbReference type="AlphaFoldDB" id="A0A9Q7EV68"/>
<dbReference type="Pfam" id="PF18894">
    <property type="entry name" value="PhageMetallopep"/>
    <property type="match status" value="1"/>
</dbReference>
<name>A0A9Q7EV68_9BACT</name>
<dbReference type="Proteomes" id="UP000671879">
    <property type="component" value="Chromosome"/>
</dbReference>
<accession>A0A9Q7EV68</accession>
<protein>
    <recommendedName>
        <fullName evidence="1">Putative phage metallopeptidase domain-containing protein</fullName>
    </recommendedName>
</protein>
<proteinExistence type="predicted"/>
<gene>
    <name evidence="2" type="ORF">KAR29_10490</name>
</gene>
<reference evidence="3" key="1">
    <citation type="submission" date="2021-04" db="EMBL/GenBank/DDBJ databases">
        <title>A novel Synergistetes isolate from a pyrite-forming mixed culture.</title>
        <authorList>
            <person name="Bunk B."/>
            <person name="Sproer C."/>
            <person name="Spring S."/>
            <person name="Pester M."/>
        </authorList>
    </citation>
    <scope>NUCLEOTIDE SEQUENCE [LARGE SCALE GENOMIC DNA]</scope>
    <source>
        <strain evidence="3">J.5.4.2-T.3.5.2</strain>
    </source>
</reference>
<evidence type="ECO:0000313" key="2">
    <source>
        <dbReference type="EMBL" id="QTX31764.1"/>
    </source>
</evidence>
<keyword evidence="3" id="KW-1185">Reference proteome</keyword>
<sequence length="164" mass="19205">MEDLFDYEICNAQYHPVAEGLIKKYEELRHIDPDTILFLLNRKAAGKSSRNKVRLAETSKVPPKWQQVLYQGGGLSYFYLIEFFEKSIACLDENQMKALIYRELRRISLTGKIVSPDVHEWYQILEGLGRHWFYPEATCPDLLADDIDWKRLMGSSFERPVAEE</sequence>
<evidence type="ECO:0000313" key="3">
    <source>
        <dbReference type="Proteomes" id="UP000671879"/>
    </source>
</evidence>
<feature type="domain" description="Putative phage metallopeptidase" evidence="1">
    <location>
        <begin position="10"/>
        <end position="151"/>
    </location>
</feature>
<evidence type="ECO:0000259" key="1">
    <source>
        <dbReference type="Pfam" id="PF18894"/>
    </source>
</evidence>
<dbReference type="InterPro" id="IPR043998">
    <property type="entry name" value="Put_Metallopep"/>
</dbReference>
<dbReference type="KEGG" id="aram:KAR29_10490"/>
<organism evidence="2 3">
    <name type="scientific">Aminithiophilus ramosus</name>
    <dbReference type="NCBI Taxonomy" id="3029084"/>
    <lineage>
        <taxon>Bacteria</taxon>
        <taxon>Thermotogati</taxon>
        <taxon>Synergistota</taxon>
        <taxon>Synergistia</taxon>
        <taxon>Synergistales</taxon>
        <taxon>Aminithiophilaceae</taxon>
        <taxon>Aminithiophilus</taxon>
    </lineage>
</organism>
<dbReference type="RefSeq" id="WP_274372945.1">
    <property type="nucleotide sequence ID" value="NZ_CP072943.1"/>
</dbReference>